<comment type="function">
    <text evidence="9">The SMN complex catalyzes the assembly of small nuclear ribonucleoproteins (snRNPs), the building blocks of the spliceosome, and thereby plays an important role in the splicing of cellular pre-mRNAs. Most spliceosomal snRNPs contain a common set of Sm proteins SNRPB, SNRPD1, SNRPD2, SNRPD3, SNRPE, SNRPF and SNRPG that assemble in a heptameric protein ring on the Sm site of the small nuclear RNA to form the core snRNP (Sm core). In the cytosol, the Sm proteins SNRPD1, SNRPD2, SNRPE, SNRPF and SNRPG are trapped in an inactive 6S pICln-Sm complex by the chaperone CLNS1A that controls the assembly of the core snRNP. To assemble core snRNPs, the SMN complex accepts the trapped 5Sm proteins from CLNS1A forming an intermediate. Binding of snRNA inside 5Sm triggers eviction of the SMN complex, thereby allowing binding of SNRPD3 and SNRPB to complete assembly of the core snRNP.</text>
</comment>
<dbReference type="InterPro" id="IPR046856">
    <property type="entry name" value="Gemin6_C"/>
</dbReference>
<keyword evidence="12" id="KW-1133">Transmembrane helix</keyword>
<evidence type="ECO:0000256" key="5">
    <source>
        <dbReference type="ARBA" id="ARBA00022664"/>
    </source>
</evidence>
<reference evidence="14 15" key="1">
    <citation type="submission" date="2009-12" db="EMBL/GenBank/DDBJ databases">
        <title>The Genome Sequence of Anolis carolinensis (Green Anole Lizard).</title>
        <authorList>
            <consortium name="The Genome Sequencing Platform"/>
            <person name="Di Palma F."/>
            <person name="Alfoldi J."/>
            <person name="Heiman D."/>
            <person name="Young S."/>
            <person name="Grabherr M."/>
            <person name="Johnson J."/>
            <person name="Lander E.S."/>
            <person name="Lindblad-Toh K."/>
        </authorList>
    </citation>
    <scope>NUCLEOTIDE SEQUENCE [LARGE SCALE GENOMIC DNA]</scope>
    <source>
        <strain evidence="14 15">JBL SC #1</strain>
    </source>
</reference>
<dbReference type="Gene3D" id="2.30.30.100">
    <property type="match status" value="1"/>
</dbReference>
<keyword evidence="7" id="KW-0539">Nucleus</keyword>
<evidence type="ECO:0000256" key="9">
    <source>
        <dbReference type="ARBA" id="ARBA00059373"/>
    </source>
</evidence>
<dbReference type="Pfam" id="PF20417">
    <property type="entry name" value="Gemin6_C"/>
    <property type="match status" value="1"/>
</dbReference>
<dbReference type="GeneTree" id="ENSGT00390000006712"/>
<evidence type="ECO:0000256" key="8">
    <source>
        <dbReference type="ARBA" id="ARBA00034695"/>
    </source>
</evidence>
<dbReference type="FunFam" id="2.30.30.100:FF:000038">
    <property type="entry name" value="Gem-associated protein 6"/>
    <property type="match status" value="1"/>
</dbReference>
<keyword evidence="12" id="KW-0472">Membrane</keyword>
<dbReference type="GO" id="GO:0097504">
    <property type="term" value="C:Gemini of Cajal bodies"/>
    <property type="evidence" value="ECO:0007669"/>
    <property type="project" value="UniProtKB-SubCell"/>
</dbReference>
<keyword evidence="12" id="KW-0812">Transmembrane</keyword>
<protein>
    <recommendedName>
        <fullName evidence="11">Gem-associated protein 6</fullName>
    </recommendedName>
</protein>
<evidence type="ECO:0000256" key="10">
    <source>
        <dbReference type="ARBA" id="ARBA00065613"/>
    </source>
</evidence>
<evidence type="ECO:0000256" key="2">
    <source>
        <dbReference type="ARBA" id="ARBA00004642"/>
    </source>
</evidence>
<keyword evidence="6" id="KW-0508">mRNA splicing</keyword>
<evidence type="ECO:0000256" key="7">
    <source>
        <dbReference type="ARBA" id="ARBA00023242"/>
    </source>
</evidence>
<feature type="domain" description="AD" evidence="13">
    <location>
        <begin position="165"/>
        <end position="263"/>
    </location>
</feature>
<dbReference type="Proteomes" id="UP000001646">
    <property type="component" value="Chromosome 1"/>
</dbReference>
<dbReference type="PROSITE" id="PS52001">
    <property type="entry name" value="AD"/>
    <property type="match status" value="1"/>
</dbReference>
<evidence type="ECO:0000313" key="15">
    <source>
        <dbReference type="Proteomes" id="UP000001646"/>
    </source>
</evidence>
<dbReference type="Pfam" id="PF06372">
    <property type="entry name" value="Gemin6"/>
    <property type="match status" value="1"/>
</dbReference>
<dbReference type="InterPro" id="IPR009422">
    <property type="entry name" value="Gemin6"/>
</dbReference>
<reference evidence="14" key="3">
    <citation type="submission" date="2025-09" db="UniProtKB">
        <authorList>
            <consortium name="Ensembl"/>
        </authorList>
    </citation>
    <scope>IDENTIFICATION</scope>
</reference>
<feature type="transmembrane region" description="Helical" evidence="12">
    <location>
        <begin position="72"/>
        <end position="94"/>
    </location>
</feature>
<dbReference type="PANTHER" id="PTHR14710">
    <property type="entry name" value="GEM-ASSOCIATED PROTEIN 6"/>
    <property type="match status" value="1"/>
</dbReference>
<evidence type="ECO:0000256" key="1">
    <source>
        <dbReference type="ARBA" id="ARBA00004496"/>
    </source>
</evidence>
<accession>G1KF12</accession>
<dbReference type="eggNOG" id="ENOG502RZTW">
    <property type="taxonomic scope" value="Eukaryota"/>
</dbReference>
<comment type="subunit">
    <text evidence="10">Part of the core SMN complex that contains SMN1, GEMIN2/SIP1, DDX20/GEMIN3, GEMIN4, GEMIN5, GEMIN6, GEMIN7, GEMIN8 and STRAP/UNRIP. Part of the SMN-Sm complex that contains SMN1, GEMIN2/SIP1, DDX20/GEMIN3, GEMIN4, GEMIN5, GEMIN6, GEMIN7, GEMIN8, STRAP/UNRIP and the Sm proteins SNRPB, SNRPD1, SNRPD2, SNRPD3, SNRPE, SNRPF and SNRPG. Interacts with GEMIN7; the interaction is direct. Interacts with GEMIN8; the interaction is direct. Interacts with SNRPB, SNRPD2, SNRPD3 and SNRPE; the interaction is direct.</text>
</comment>
<dbReference type="Ensembl" id="ENSACAT00000006119.2">
    <property type="protein sequence ID" value="ENSACAP00000005985.2"/>
    <property type="gene ID" value="ENSACAG00000006134.2"/>
</dbReference>
<dbReference type="STRING" id="28377.ENSACAP00000005985"/>
<evidence type="ECO:0000259" key="13">
    <source>
        <dbReference type="PROSITE" id="PS52001"/>
    </source>
</evidence>
<dbReference type="InterPro" id="IPR046857">
    <property type="entry name" value="Gemin6_Sm-like_dom"/>
</dbReference>
<proteinExistence type="predicted"/>
<evidence type="ECO:0000256" key="3">
    <source>
        <dbReference type="ARBA" id="ARBA00022490"/>
    </source>
</evidence>
<dbReference type="GO" id="GO:0032797">
    <property type="term" value="C:SMN complex"/>
    <property type="evidence" value="ECO:0000318"/>
    <property type="project" value="GO_Central"/>
</dbReference>
<evidence type="ECO:0000256" key="12">
    <source>
        <dbReference type="SAM" id="Phobius"/>
    </source>
</evidence>
<dbReference type="GO" id="GO:0000245">
    <property type="term" value="P:spliceosomal complex assembly"/>
    <property type="evidence" value="ECO:0007669"/>
    <property type="project" value="InterPro"/>
</dbReference>
<evidence type="ECO:0000256" key="6">
    <source>
        <dbReference type="ARBA" id="ARBA00023187"/>
    </source>
</evidence>
<keyword evidence="3" id="KW-0963">Cytoplasm</keyword>
<organism evidence="14 15">
    <name type="scientific">Anolis carolinensis</name>
    <name type="common">Green anole</name>
    <name type="synonym">American chameleon</name>
    <dbReference type="NCBI Taxonomy" id="28377"/>
    <lineage>
        <taxon>Eukaryota</taxon>
        <taxon>Metazoa</taxon>
        <taxon>Chordata</taxon>
        <taxon>Craniata</taxon>
        <taxon>Vertebrata</taxon>
        <taxon>Euteleostomi</taxon>
        <taxon>Lepidosauria</taxon>
        <taxon>Squamata</taxon>
        <taxon>Bifurcata</taxon>
        <taxon>Unidentata</taxon>
        <taxon>Episquamata</taxon>
        <taxon>Toxicofera</taxon>
        <taxon>Iguania</taxon>
        <taxon>Dactyloidae</taxon>
        <taxon>Anolis</taxon>
    </lineage>
</organism>
<evidence type="ECO:0000256" key="4">
    <source>
        <dbReference type="ARBA" id="ARBA00022553"/>
    </source>
</evidence>
<dbReference type="HOGENOM" id="CLU_127294_0_0_1"/>
<dbReference type="CDD" id="cd11676">
    <property type="entry name" value="Gemin6"/>
    <property type="match status" value="1"/>
</dbReference>
<gene>
    <name evidence="14" type="primary">GEMIN6</name>
</gene>
<dbReference type="AlphaFoldDB" id="G1KF12"/>
<dbReference type="GO" id="GO:0000387">
    <property type="term" value="P:spliceosomal snRNP assembly"/>
    <property type="evidence" value="ECO:0000318"/>
    <property type="project" value="GO_Central"/>
</dbReference>
<evidence type="ECO:0000313" key="14">
    <source>
        <dbReference type="Ensembl" id="ENSACAP00000005985.2"/>
    </source>
</evidence>
<keyword evidence="15" id="KW-1185">Reference proteome</keyword>
<evidence type="ECO:0000256" key="11">
    <source>
        <dbReference type="ARBA" id="ARBA00067670"/>
    </source>
</evidence>
<dbReference type="Bgee" id="ENSACAG00000006134">
    <property type="expression patterns" value="Expressed in adrenal gland and 13 other cell types or tissues"/>
</dbReference>
<keyword evidence="4" id="KW-0597">Phosphoprotein</keyword>
<keyword evidence="5" id="KW-0507">mRNA processing</keyword>
<reference evidence="14" key="2">
    <citation type="submission" date="2025-08" db="UniProtKB">
        <authorList>
            <consortium name="Ensembl"/>
        </authorList>
    </citation>
    <scope>IDENTIFICATION</scope>
</reference>
<name>G1KF12_ANOCA</name>
<dbReference type="InParanoid" id="G1KF12"/>
<comment type="subcellular location">
    <subcellularLocation>
        <location evidence="1">Cytoplasm</location>
    </subcellularLocation>
    <subcellularLocation>
        <location evidence="8">Nucleus</location>
        <location evidence="8">Gem</location>
    </subcellularLocation>
    <subcellularLocation>
        <location evidence="2">Nucleus</location>
        <location evidence="2">Nucleoplasm</location>
    </subcellularLocation>
</comment>
<dbReference type="InterPro" id="IPR047574">
    <property type="entry name" value="AD"/>
</dbReference>
<sequence>MRDASHKDGKNILKNTIRASPWQHPCRQPILSHQKQFLKLLLTQKNDHTARKSHSNPVIPAIKAFNNNKNCVIIIIIILALPFLLVTFTFSLPLGNMTKWQKKTPLEWLDYVNKEVKVHAEERHEYKGWVLTVDPVSANILLANLSENGKMSILAILGHAVQDVEIVAEADDEMKEKLAHLFMPEKSPTYSHEELDQKKNSLKSWLEKNHIPVEEQGELQSTLCVAGVLTINPPYGPKDCNSSNEIILSRVQQLVESYLALQQ</sequence>
<dbReference type="PANTHER" id="PTHR14710:SF2">
    <property type="entry name" value="GEM-ASSOCIATED PROTEIN 6"/>
    <property type="match status" value="1"/>
</dbReference>